<accession>A0A916JBR3</accession>
<reference evidence="3" key="1">
    <citation type="submission" date="2021-04" db="EMBL/GenBank/DDBJ databases">
        <authorList>
            <person name="Rodrigo-Torres L."/>
            <person name="Arahal R. D."/>
            <person name="Lucena T."/>
        </authorList>
    </citation>
    <scope>NUCLEOTIDE SEQUENCE</scope>
    <source>
        <strain evidence="3">CECT 9275</strain>
    </source>
</reference>
<dbReference type="Pfam" id="PF04773">
    <property type="entry name" value="FecR"/>
    <property type="match status" value="1"/>
</dbReference>
<dbReference type="Gene3D" id="3.55.50.30">
    <property type="match status" value="1"/>
</dbReference>
<dbReference type="Proteomes" id="UP000680038">
    <property type="component" value="Unassembled WGS sequence"/>
</dbReference>
<dbReference type="EMBL" id="CAJRAF010000002">
    <property type="protein sequence ID" value="CAG5000120.1"/>
    <property type="molecule type" value="Genomic_DNA"/>
</dbReference>
<dbReference type="PIRSF" id="PIRSF018266">
    <property type="entry name" value="FecR"/>
    <property type="match status" value="1"/>
</dbReference>
<sequence length="354" mass="40391">MHYENYQPEDFLKDDDFIQWVKNPTDAQILFWEKWLSEHPEKALTVARAREIILSVRYKNYYQPAESEMMAVWENIRSGERSASSRAPWYRQLPLPAVTRYAAAAVIVLLLTLLSRNYLNQKDSQSESVAVSSPVRVEHRTARGEKTTLTLPDGSKIKLNAGSRIVYQSDFGRKNRDLTLEGEAFFDVTHDTSRPFRIRTGGLTTTVVGTSFNISAYEENPIIKVAVLTGKVRVMGESKSGGENEMLVVPDEMSVFAKETGGLTMEGFDRQLELGWKDNVIILKNAGFPEIKKVLEREYAVTFVVEKGLKVKEEFSAKFENAPIKKILDALNYTSRFQYNLVKDKVYVTQKHEK</sequence>
<keyword evidence="4" id="KW-1185">Reference proteome</keyword>
<dbReference type="AlphaFoldDB" id="A0A916JBR3"/>
<dbReference type="PANTHER" id="PTHR30273">
    <property type="entry name" value="PERIPLASMIC SIGNAL SENSOR AND SIGMA FACTOR ACTIVATOR FECR-RELATED"/>
    <property type="match status" value="1"/>
</dbReference>
<protein>
    <recommendedName>
        <fullName evidence="5">FecR family protein</fullName>
    </recommendedName>
</protein>
<feature type="domain" description="Protein FecR C-terminal" evidence="2">
    <location>
        <begin position="281"/>
        <end position="348"/>
    </location>
</feature>
<organism evidence="3 4">
    <name type="scientific">Dyadobacter helix</name>
    <dbReference type="NCBI Taxonomy" id="2822344"/>
    <lineage>
        <taxon>Bacteria</taxon>
        <taxon>Pseudomonadati</taxon>
        <taxon>Bacteroidota</taxon>
        <taxon>Cytophagia</taxon>
        <taxon>Cytophagales</taxon>
        <taxon>Spirosomataceae</taxon>
        <taxon>Dyadobacter</taxon>
    </lineage>
</organism>
<evidence type="ECO:0000313" key="3">
    <source>
        <dbReference type="EMBL" id="CAG5000120.1"/>
    </source>
</evidence>
<dbReference type="Pfam" id="PF16344">
    <property type="entry name" value="FecR_C"/>
    <property type="match status" value="1"/>
</dbReference>
<gene>
    <name evidence="3" type="ORF">DYBT9275_02394</name>
</gene>
<name>A0A916JBR3_9BACT</name>
<dbReference type="InterPro" id="IPR012373">
    <property type="entry name" value="Ferrdict_sens_TM"/>
</dbReference>
<dbReference type="InterPro" id="IPR006860">
    <property type="entry name" value="FecR"/>
</dbReference>
<comment type="caution">
    <text evidence="3">The sequence shown here is derived from an EMBL/GenBank/DDBJ whole genome shotgun (WGS) entry which is preliminary data.</text>
</comment>
<dbReference type="PANTHER" id="PTHR30273:SF2">
    <property type="entry name" value="PROTEIN FECR"/>
    <property type="match status" value="1"/>
</dbReference>
<dbReference type="RefSeq" id="WP_215239032.1">
    <property type="nucleotide sequence ID" value="NZ_CAJRAF010000002.1"/>
</dbReference>
<dbReference type="GO" id="GO:0016989">
    <property type="term" value="F:sigma factor antagonist activity"/>
    <property type="evidence" value="ECO:0007669"/>
    <property type="project" value="TreeGrafter"/>
</dbReference>
<proteinExistence type="predicted"/>
<evidence type="ECO:0000259" key="1">
    <source>
        <dbReference type="Pfam" id="PF04773"/>
    </source>
</evidence>
<evidence type="ECO:0000313" key="4">
    <source>
        <dbReference type="Proteomes" id="UP000680038"/>
    </source>
</evidence>
<dbReference type="InterPro" id="IPR032508">
    <property type="entry name" value="FecR_C"/>
</dbReference>
<dbReference type="Gene3D" id="2.60.120.1440">
    <property type="match status" value="1"/>
</dbReference>
<evidence type="ECO:0008006" key="5">
    <source>
        <dbReference type="Google" id="ProtNLM"/>
    </source>
</evidence>
<evidence type="ECO:0000259" key="2">
    <source>
        <dbReference type="Pfam" id="PF16344"/>
    </source>
</evidence>
<feature type="domain" description="FecR protein" evidence="1">
    <location>
        <begin position="139"/>
        <end position="233"/>
    </location>
</feature>